<evidence type="ECO:0000313" key="4">
    <source>
        <dbReference type="Proteomes" id="UP000766904"/>
    </source>
</evidence>
<dbReference type="Proteomes" id="UP000766904">
    <property type="component" value="Unassembled WGS sequence"/>
</dbReference>
<dbReference type="CDD" id="cd00293">
    <property type="entry name" value="USP-like"/>
    <property type="match status" value="1"/>
</dbReference>
<name>A0A8J8Q298_9EURY</name>
<comment type="caution">
    <text evidence="3">The sequence shown here is derived from an EMBL/GenBank/DDBJ whole genome shotgun (WGS) entry which is preliminary data.</text>
</comment>
<gene>
    <name evidence="3" type="ORF">CV102_19080</name>
</gene>
<dbReference type="PRINTS" id="PR01438">
    <property type="entry name" value="UNVRSLSTRESS"/>
</dbReference>
<evidence type="ECO:0000313" key="3">
    <source>
        <dbReference type="EMBL" id="TYL37168.1"/>
    </source>
</evidence>
<comment type="similarity">
    <text evidence="1">Belongs to the universal stress protein A family.</text>
</comment>
<dbReference type="SUPFAM" id="SSF52402">
    <property type="entry name" value="Adenine nucleotide alpha hydrolases-like"/>
    <property type="match status" value="1"/>
</dbReference>
<proteinExistence type="inferred from homology"/>
<dbReference type="InterPro" id="IPR006016">
    <property type="entry name" value="UspA"/>
</dbReference>
<reference evidence="3" key="1">
    <citation type="submission" date="2017-11" db="EMBL/GenBank/DDBJ databases">
        <authorList>
            <person name="Kajale S.C."/>
            <person name="Sharma A."/>
        </authorList>
    </citation>
    <scope>NUCLEOTIDE SEQUENCE</scope>
    <source>
        <strain evidence="3">LS1_42</strain>
    </source>
</reference>
<dbReference type="InterPro" id="IPR006015">
    <property type="entry name" value="Universal_stress_UspA"/>
</dbReference>
<dbReference type="Pfam" id="PF00582">
    <property type="entry name" value="Usp"/>
    <property type="match status" value="1"/>
</dbReference>
<sequence>MLSRILVPMDDSEMAAHALEYALEAHPGAKITVLHVVGEPSSMWGGASALALADDLEEAAQEHAQDVFDRAHEIAAEHDAEIDTEFQLGHPVRAILREAGDYDTVVIGSHGGTVAERLFVGNVAQKLFRRSPVPVTVVR</sequence>
<dbReference type="OrthoDB" id="105697at2157"/>
<dbReference type="EMBL" id="PHNJ01000012">
    <property type="protein sequence ID" value="TYL37168.1"/>
    <property type="molecule type" value="Genomic_DNA"/>
</dbReference>
<dbReference type="InterPro" id="IPR014729">
    <property type="entry name" value="Rossmann-like_a/b/a_fold"/>
</dbReference>
<dbReference type="PANTHER" id="PTHR46268:SF24">
    <property type="entry name" value="UNIVERSAL STRESS PROTEIN"/>
    <property type="match status" value="1"/>
</dbReference>
<evidence type="ECO:0000259" key="2">
    <source>
        <dbReference type="Pfam" id="PF00582"/>
    </source>
</evidence>
<organism evidence="3 4">
    <name type="scientific">Natronococcus pandeyae</name>
    <dbReference type="NCBI Taxonomy" id="2055836"/>
    <lineage>
        <taxon>Archaea</taxon>
        <taxon>Methanobacteriati</taxon>
        <taxon>Methanobacteriota</taxon>
        <taxon>Stenosarchaea group</taxon>
        <taxon>Halobacteria</taxon>
        <taxon>Halobacteriales</taxon>
        <taxon>Natrialbaceae</taxon>
        <taxon>Natronococcus</taxon>
    </lineage>
</organism>
<accession>A0A8J8Q298</accession>
<feature type="domain" description="UspA" evidence="2">
    <location>
        <begin position="1"/>
        <end position="139"/>
    </location>
</feature>
<keyword evidence="4" id="KW-1185">Reference proteome</keyword>
<dbReference type="Gene3D" id="3.40.50.620">
    <property type="entry name" value="HUPs"/>
    <property type="match status" value="1"/>
</dbReference>
<protein>
    <submittedName>
        <fullName evidence="3">Universal stress protein</fullName>
    </submittedName>
</protein>
<dbReference type="PANTHER" id="PTHR46268">
    <property type="entry name" value="STRESS RESPONSE PROTEIN NHAX"/>
    <property type="match status" value="1"/>
</dbReference>
<dbReference type="AlphaFoldDB" id="A0A8J8Q298"/>
<evidence type="ECO:0000256" key="1">
    <source>
        <dbReference type="ARBA" id="ARBA00008791"/>
    </source>
</evidence>
<dbReference type="RefSeq" id="WP_148859651.1">
    <property type="nucleotide sequence ID" value="NZ_PHNJ01000012.1"/>
</dbReference>